<comment type="caution">
    <text evidence="1">The sequence shown here is derived from an EMBL/GenBank/DDBJ whole genome shotgun (WGS) entry which is preliminary data.</text>
</comment>
<sequence length="112" mass="12108">MALQKDTSPMTFFDTPPMLLVFVSLGRWLEHIAKGKTSEALSKLLSLKATEAVLVNLDANGQVISEKNIPVELVERGDILKVVPGEKIPVDGKVISGQSTCDESLITESLCL</sequence>
<protein>
    <submittedName>
        <fullName evidence="1">Uncharacterized protein</fullName>
    </submittedName>
</protein>
<dbReference type="EMBL" id="CM046128">
    <property type="protein sequence ID" value="KAI8433469.1"/>
    <property type="molecule type" value="Genomic_DNA"/>
</dbReference>
<reference evidence="1 2" key="1">
    <citation type="journal article" date="2022" name="Genome Biol. Evol.">
        <title>The Spruce Budworm Genome: Reconstructing the Evolutionary History of Antifreeze Proteins.</title>
        <authorList>
            <person name="Beliveau C."/>
            <person name="Gagne P."/>
            <person name="Picq S."/>
            <person name="Vernygora O."/>
            <person name="Keeling C.I."/>
            <person name="Pinkney K."/>
            <person name="Doucet D."/>
            <person name="Wen F."/>
            <person name="Johnston J.S."/>
            <person name="Maaroufi H."/>
            <person name="Boyle B."/>
            <person name="Laroche J."/>
            <person name="Dewar K."/>
            <person name="Juretic N."/>
            <person name="Blackburn G."/>
            <person name="Nisole A."/>
            <person name="Brunet B."/>
            <person name="Brandao M."/>
            <person name="Lumley L."/>
            <person name="Duan J."/>
            <person name="Quan G."/>
            <person name="Lucarotti C.J."/>
            <person name="Roe A.D."/>
            <person name="Sperling F.A.H."/>
            <person name="Levesque R.C."/>
            <person name="Cusson M."/>
        </authorList>
    </citation>
    <scope>NUCLEOTIDE SEQUENCE [LARGE SCALE GENOMIC DNA]</scope>
    <source>
        <strain evidence="1">Glfc:IPQL:Cfum</strain>
    </source>
</reference>
<keyword evidence="2" id="KW-1185">Reference proteome</keyword>
<accession>A0ACC0KAJ9</accession>
<evidence type="ECO:0000313" key="2">
    <source>
        <dbReference type="Proteomes" id="UP001064048"/>
    </source>
</evidence>
<name>A0ACC0KAJ9_CHOFU</name>
<gene>
    <name evidence="1" type="ORF">MSG28_015504</name>
</gene>
<evidence type="ECO:0000313" key="1">
    <source>
        <dbReference type="EMBL" id="KAI8433469.1"/>
    </source>
</evidence>
<organism evidence="1 2">
    <name type="scientific">Choristoneura fumiferana</name>
    <name type="common">Spruce budworm moth</name>
    <name type="synonym">Archips fumiferana</name>
    <dbReference type="NCBI Taxonomy" id="7141"/>
    <lineage>
        <taxon>Eukaryota</taxon>
        <taxon>Metazoa</taxon>
        <taxon>Ecdysozoa</taxon>
        <taxon>Arthropoda</taxon>
        <taxon>Hexapoda</taxon>
        <taxon>Insecta</taxon>
        <taxon>Pterygota</taxon>
        <taxon>Neoptera</taxon>
        <taxon>Endopterygota</taxon>
        <taxon>Lepidoptera</taxon>
        <taxon>Glossata</taxon>
        <taxon>Ditrysia</taxon>
        <taxon>Tortricoidea</taxon>
        <taxon>Tortricidae</taxon>
        <taxon>Tortricinae</taxon>
        <taxon>Choristoneura</taxon>
    </lineage>
</organism>
<dbReference type="Proteomes" id="UP001064048">
    <property type="component" value="Chromosome 28"/>
</dbReference>
<proteinExistence type="predicted"/>